<feature type="transmembrane region" description="Helical" evidence="6">
    <location>
        <begin position="135"/>
        <end position="159"/>
    </location>
</feature>
<comment type="subcellular location">
    <subcellularLocation>
        <location evidence="1">Membrane</location>
        <topology evidence="1">Multi-pass membrane protein</topology>
    </subcellularLocation>
</comment>
<dbReference type="VEuPathDB" id="FungiDB:BO82DRAFT_406074"/>
<sequence length="513" mass="56038">MEIDLEYLPPGAAYDKEHLNAGDQDADARKSAHSTVAQMAEINQVRQGLHQRHIQMIALAGTIGTGLFLSSGTALTNAGPLGAFLGYSFTGLLVSSVVFAVGEMGSLVPLNGGVVRYSELFFDPALAFANGCNQVCYAAVTIAAEVVATSVVIEFWASAISVVRIYGELEFFFSILKIMLIIGINIMALVITCGGGPNHVSIGFRYWRHPGPFVQYLGIGGSLGRFLGFWTTFNNALYAYSGIETITVAAAETKNPRQAIPIAAKRIFIRIILFYVLTMFMIGLVVPSNNPDLLTSSGTAAQSPFVIAARLAGIKVVPSIINAVVLTSAWSSGNSSMLAGSRMLYSMAVLGHAPALFKRINRFGIPYTCVCFYGVFICLGYMALSNSTDSVFTWLQNIISISTLVNWMSILIVYLRFFYGCRKQGINRYTELPWAGPFQPYPAWISLFIFGFLLLTGGYTTFIHGHWSTATFVSSYLNLPFILVLYFGYKLIRKTKIVPLGEMPIRPFIEAAR</sequence>
<protein>
    <recommendedName>
        <fullName evidence="7">Amino acid permease/ SLC12A domain-containing protein</fullName>
    </recommendedName>
</protein>
<dbReference type="FunFam" id="1.20.1740.10:FF:000001">
    <property type="entry name" value="Amino acid permease"/>
    <property type="match status" value="1"/>
</dbReference>
<feature type="transmembrane region" description="Helical" evidence="6">
    <location>
        <begin position="171"/>
        <end position="191"/>
    </location>
</feature>
<dbReference type="GO" id="GO:0016020">
    <property type="term" value="C:membrane"/>
    <property type="evidence" value="ECO:0007669"/>
    <property type="project" value="UniProtKB-SubCell"/>
</dbReference>
<dbReference type="PIRSF" id="PIRSF006060">
    <property type="entry name" value="AA_transporter"/>
    <property type="match status" value="1"/>
</dbReference>
<dbReference type="Gene3D" id="1.20.1740.10">
    <property type="entry name" value="Amino acid/polyamine transporter I"/>
    <property type="match status" value="1"/>
</dbReference>
<accession>A0A319BY34</accession>
<dbReference type="InterPro" id="IPR050524">
    <property type="entry name" value="APC_YAT"/>
</dbReference>
<dbReference type="RefSeq" id="XP_025487844.1">
    <property type="nucleotide sequence ID" value="XM_025639544.1"/>
</dbReference>
<feature type="domain" description="Amino acid permease/ SLC12A" evidence="7">
    <location>
        <begin position="53"/>
        <end position="497"/>
    </location>
</feature>
<dbReference type="PANTHER" id="PTHR43341:SF18">
    <property type="entry name" value="AMINO ACID PERMEASE_ SLC12A DOMAIN-CONTAINING PROTEIN"/>
    <property type="match status" value="1"/>
</dbReference>
<gene>
    <name evidence="8" type="ORF">BO82DRAFT_406074</name>
</gene>
<evidence type="ECO:0000256" key="3">
    <source>
        <dbReference type="ARBA" id="ARBA00022692"/>
    </source>
</evidence>
<dbReference type="EMBL" id="KZ821739">
    <property type="protein sequence ID" value="PYH77644.1"/>
    <property type="molecule type" value="Genomic_DNA"/>
</dbReference>
<name>A0A319BY34_9EURO</name>
<keyword evidence="5 6" id="KW-0472">Membrane</keyword>
<dbReference type="GO" id="GO:0015171">
    <property type="term" value="F:amino acid transmembrane transporter activity"/>
    <property type="evidence" value="ECO:0007669"/>
    <property type="project" value="TreeGrafter"/>
</dbReference>
<dbReference type="OrthoDB" id="3900342at2759"/>
<dbReference type="GeneID" id="37142286"/>
<dbReference type="AlphaFoldDB" id="A0A319BY34"/>
<keyword evidence="3 6" id="KW-0812">Transmembrane</keyword>
<feature type="transmembrane region" description="Helical" evidence="6">
    <location>
        <begin position="56"/>
        <end position="75"/>
    </location>
</feature>
<feature type="transmembrane region" description="Helical" evidence="6">
    <location>
        <begin position="364"/>
        <end position="384"/>
    </location>
</feature>
<evidence type="ECO:0000256" key="2">
    <source>
        <dbReference type="ARBA" id="ARBA00022448"/>
    </source>
</evidence>
<feature type="transmembrane region" description="Helical" evidence="6">
    <location>
        <begin position="441"/>
        <end position="463"/>
    </location>
</feature>
<evidence type="ECO:0000256" key="5">
    <source>
        <dbReference type="ARBA" id="ARBA00023136"/>
    </source>
</evidence>
<dbReference type="Proteomes" id="UP000248340">
    <property type="component" value="Unassembled WGS sequence"/>
</dbReference>
<dbReference type="Pfam" id="PF00324">
    <property type="entry name" value="AA_permease"/>
    <property type="match status" value="1"/>
</dbReference>
<evidence type="ECO:0000313" key="9">
    <source>
        <dbReference type="Proteomes" id="UP000248340"/>
    </source>
</evidence>
<reference evidence="8 9" key="1">
    <citation type="submission" date="2016-12" db="EMBL/GenBank/DDBJ databases">
        <title>The genomes of Aspergillus section Nigri reveals drivers in fungal speciation.</title>
        <authorList>
            <consortium name="DOE Joint Genome Institute"/>
            <person name="Vesth T.C."/>
            <person name="Nybo J."/>
            <person name="Theobald S."/>
            <person name="Brandl J."/>
            <person name="Frisvad J.C."/>
            <person name="Nielsen K.F."/>
            <person name="Lyhne E.K."/>
            <person name="Kogle M.E."/>
            <person name="Kuo A."/>
            <person name="Riley R."/>
            <person name="Clum A."/>
            <person name="Nolan M."/>
            <person name="Lipzen A."/>
            <person name="Salamov A."/>
            <person name="Henrissat B."/>
            <person name="Wiebenga A."/>
            <person name="De Vries R.P."/>
            <person name="Grigoriev I.V."/>
            <person name="Mortensen U.H."/>
            <person name="Andersen M.R."/>
            <person name="Baker S.E."/>
        </authorList>
    </citation>
    <scope>NUCLEOTIDE SEQUENCE [LARGE SCALE GENOMIC DNA]</scope>
    <source>
        <strain evidence="8 9">CBS 121591</strain>
    </source>
</reference>
<feature type="transmembrane region" description="Helical" evidence="6">
    <location>
        <begin position="404"/>
        <end position="421"/>
    </location>
</feature>
<evidence type="ECO:0000256" key="6">
    <source>
        <dbReference type="SAM" id="Phobius"/>
    </source>
</evidence>
<dbReference type="PANTHER" id="PTHR43341">
    <property type="entry name" value="AMINO ACID PERMEASE"/>
    <property type="match status" value="1"/>
</dbReference>
<evidence type="ECO:0000256" key="1">
    <source>
        <dbReference type="ARBA" id="ARBA00004141"/>
    </source>
</evidence>
<feature type="transmembrane region" description="Helical" evidence="6">
    <location>
        <begin position="267"/>
        <end position="286"/>
    </location>
</feature>
<keyword evidence="4 6" id="KW-1133">Transmembrane helix</keyword>
<feature type="transmembrane region" description="Helical" evidence="6">
    <location>
        <begin position="81"/>
        <end position="101"/>
    </location>
</feature>
<evidence type="ECO:0000259" key="7">
    <source>
        <dbReference type="Pfam" id="PF00324"/>
    </source>
</evidence>
<keyword evidence="2" id="KW-0813">Transport</keyword>
<dbReference type="STRING" id="1448315.A0A319BY34"/>
<feature type="transmembrane region" description="Helical" evidence="6">
    <location>
        <begin position="469"/>
        <end position="489"/>
    </location>
</feature>
<organism evidence="8 9">
    <name type="scientific">Aspergillus uvarum CBS 121591</name>
    <dbReference type="NCBI Taxonomy" id="1448315"/>
    <lineage>
        <taxon>Eukaryota</taxon>
        <taxon>Fungi</taxon>
        <taxon>Dikarya</taxon>
        <taxon>Ascomycota</taxon>
        <taxon>Pezizomycotina</taxon>
        <taxon>Eurotiomycetes</taxon>
        <taxon>Eurotiomycetidae</taxon>
        <taxon>Eurotiales</taxon>
        <taxon>Aspergillaceae</taxon>
        <taxon>Aspergillus</taxon>
        <taxon>Aspergillus subgen. Circumdati</taxon>
    </lineage>
</organism>
<evidence type="ECO:0000256" key="4">
    <source>
        <dbReference type="ARBA" id="ARBA00022989"/>
    </source>
</evidence>
<evidence type="ECO:0000313" key="8">
    <source>
        <dbReference type="EMBL" id="PYH77644.1"/>
    </source>
</evidence>
<keyword evidence="9" id="KW-1185">Reference proteome</keyword>
<dbReference type="InterPro" id="IPR004841">
    <property type="entry name" value="AA-permease/SLC12A_dom"/>
</dbReference>
<proteinExistence type="predicted"/>